<dbReference type="InterPro" id="IPR006260">
    <property type="entry name" value="TonB/TolA_C"/>
</dbReference>
<dbReference type="SUPFAM" id="SSF74653">
    <property type="entry name" value="TolA/TonB C-terminal domain"/>
    <property type="match status" value="1"/>
</dbReference>
<comment type="subcellular location">
    <subcellularLocation>
        <location evidence="1">Cell inner membrane</location>
        <topology evidence="1">Single-pass membrane protein</topology>
        <orientation evidence="1">Periplasmic side</orientation>
    </subcellularLocation>
</comment>
<comment type="similarity">
    <text evidence="2">Belongs to the TonB family.</text>
</comment>
<evidence type="ECO:0000256" key="7">
    <source>
        <dbReference type="ARBA" id="ARBA00022927"/>
    </source>
</evidence>
<dbReference type="eggNOG" id="COG0810">
    <property type="taxonomic scope" value="Bacteria"/>
</dbReference>
<dbReference type="NCBIfam" id="TIGR01352">
    <property type="entry name" value="tonB_Cterm"/>
    <property type="match status" value="1"/>
</dbReference>
<dbReference type="HOGENOM" id="CLU_1255016_0_0_10"/>
<keyword evidence="6" id="KW-0812">Transmembrane</keyword>
<reference evidence="12" key="1">
    <citation type="submission" date="2008-06" db="EMBL/GenBank/DDBJ databases">
        <title>Complete sequence of chromosome of Prosthecochloris aestuarii DSM 271.</title>
        <authorList>
            <consortium name="US DOE Joint Genome Institute"/>
            <person name="Lucas S."/>
            <person name="Copeland A."/>
            <person name="Lapidus A."/>
            <person name="Glavina del Rio T."/>
            <person name="Dalin E."/>
            <person name="Tice H."/>
            <person name="Bruce D."/>
            <person name="Goodwin L."/>
            <person name="Pitluck S."/>
            <person name="Schmutz J."/>
            <person name="Larimer F."/>
            <person name="Land M."/>
            <person name="Hauser L."/>
            <person name="Kyrpides N."/>
            <person name="Anderson I."/>
            <person name="Liu Z."/>
            <person name="Li T."/>
            <person name="Zhao F."/>
            <person name="Overmann J."/>
            <person name="Bryant D.A."/>
            <person name="Richardson P."/>
        </authorList>
    </citation>
    <scope>NUCLEOTIDE SEQUENCE [LARGE SCALE GENOMIC DNA]</scope>
    <source>
        <strain evidence="12">DSM 271</strain>
    </source>
</reference>
<evidence type="ECO:0000313" key="12">
    <source>
        <dbReference type="EMBL" id="ACF45615.1"/>
    </source>
</evidence>
<proteinExistence type="inferred from homology"/>
<dbReference type="Pfam" id="PF03544">
    <property type="entry name" value="TonB_C"/>
    <property type="match status" value="1"/>
</dbReference>
<evidence type="ECO:0000256" key="3">
    <source>
        <dbReference type="ARBA" id="ARBA00022448"/>
    </source>
</evidence>
<gene>
    <name evidence="12" type="ordered locus">Paes_0559</name>
</gene>
<evidence type="ECO:0000259" key="11">
    <source>
        <dbReference type="PROSITE" id="PS52015"/>
    </source>
</evidence>
<keyword evidence="8" id="KW-1133">Transmembrane helix</keyword>
<keyword evidence="4" id="KW-1003">Cell membrane</keyword>
<evidence type="ECO:0000256" key="1">
    <source>
        <dbReference type="ARBA" id="ARBA00004383"/>
    </source>
</evidence>
<dbReference type="Proteomes" id="UP000002725">
    <property type="component" value="Chromosome"/>
</dbReference>
<evidence type="ECO:0000256" key="9">
    <source>
        <dbReference type="ARBA" id="ARBA00023136"/>
    </source>
</evidence>
<evidence type="ECO:0000256" key="4">
    <source>
        <dbReference type="ARBA" id="ARBA00022475"/>
    </source>
</evidence>
<organism evidence="12 13">
    <name type="scientific">Prosthecochloris aestuarii (strain DSM 271 / SK 413)</name>
    <dbReference type="NCBI Taxonomy" id="290512"/>
    <lineage>
        <taxon>Bacteria</taxon>
        <taxon>Pseudomonadati</taxon>
        <taxon>Chlorobiota</taxon>
        <taxon>Chlorobiia</taxon>
        <taxon>Chlorobiales</taxon>
        <taxon>Chlorobiaceae</taxon>
        <taxon>Prosthecochloris</taxon>
    </lineage>
</organism>
<dbReference type="GO" id="GO:0055085">
    <property type="term" value="P:transmembrane transport"/>
    <property type="evidence" value="ECO:0007669"/>
    <property type="project" value="InterPro"/>
</dbReference>
<keyword evidence="5" id="KW-0997">Cell inner membrane</keyword>
<dbReference type="InterPro" id="IPR051045">
    <property type="entry name" value="TonB-dependent_transducer"/>
</dbReference>
<dbReference type="EMBL" id="CP001108">
    <property type="protein sequence ID" value="ACF45615.1"/>
    <property type="molecule type" value="Genomic_DNA"/>
</dbReference>
<feature type="compositionally biased region" description="Basic and acidic residues" evidence="10">
    <location>
        <begin position="66"/>
        <end position="109"/>
    </location>
</feature>
<dbReference type="PANTHER" id="PTHR33446">
    <property type="entry name" value="PROTEIN TONB-RELATED"/>
    <property type="match status" value="1"/>
</dbReference>
<accession>B4S5L8</accession>
<dbReference type="PROSITE" id="PS52015">
    <property type="entry name" value="TONB_CTD"/>
    <property type="match status" value="1"/>
</dbReference>
<dbReference type="AlphaFoldDB" id="B4S5L8"/>
<keyword evidence="13" id="KW-1185">Reference proteome</keyword>
<keyword evidence="7" id="KW-0653">Protein transport</keyword>
<evidence type="ECO:0000256" key="2">
    <source>
        <dbReference type="ARBA" id="ARBA00006555"/>
    </source>
</evidence>
<dbReference type="InterPro" id="IPR037682">
    <property type="entry name" value="TonB_C"/>
</dbReference>
<feature type="region of interest" description="Disordered" evidence="10">
    <location>
        <begin position="48"/>
        <end position="128"/>
    </location>
</feature>
<name>B4S5L8_PROA2</name>
<evidence type="ECO:0000256" key="8">
    <source>
        <dbReference type="ARBA" id="ARBA00022989"/>
    </source>
</evidence>
<dbReference type="KEGG" id="paa:Paes_0559"/>
<dbReference type="Gene3D" id="3.30.1150.10">
    <property type="match status" value="1"/>
</dbReference>
<keyword evidence="3" id="KW-0813">Transport</keyword>
<feature type="compositionally biased region" description="Polar residues" evidence="10">
    <location>
        <begin position="111"/>
        <end position="125"/>
    </location>
</feature>
<evidence type="ECO:0000256" key="6">
    <source>
        <dbReference type="ARBA" id="ARBA00022692"/>
    </source>
</evidence>
<feature type="domain" description="TonB C-terminal" evidence="11">
    <location>
        <begin position="130"/>
        <end position="220"/>
    </location>
</feature>
<dbReference type="GO" id="GO:0098797">
    <property type="term" value="C:plasma membrane protein complex"/>
    <property type="evidence" value="ECO:0007669"/>
    <property type="project" value="TreeGrafter"/>
</dbReference>
<evidence type="ECO:0000256" key="5">
    <source>
        <dbReference type="ARBA" id="ARBA00022519"/>
    </source>
</evidence>
<dbReference type="GO" id="GO:0015031">
    <property type="term" value="P:protein transport"/>
    <property type="evidence" value="ECO:0007669"/>
    <property type="project" value="UniProtKB-KW"/>
</dbReference>
<dbReference type="STRING" id="290512.Paes_0559"/>
<dbReference type="PANTHER" id="PTHR33446:SF2">
    <property type="entry name" value="PROTEIN TONB"/>
    <property type="match status" value="1"/>
</dbReference>
<dbReference type="GO" id="GO:0031992">
    <property type="term" value="F:energy transducer activity"/>
    <property type="evidence" value="ECO:0007669"/>
    <property type="project" value="TreeGrafter"/>
</dbReference>
<keyword evidence="9" id="KW-0472">Membrane</keyword>
<evidence type="ECO:0000256" key="10">
    <source>
        <dbReference type="SAM" id="MobiDB-lite"/>
    </source>
</evidence>
<protein>
    <submittedName>
        <fullName evidence="12">TonB family protein</fullName>
    </submittedName>
</protein>
<evidence type="ECO:0000313" key="13">
    <source>
        <dbReference type="Proteomes" id="UP000002725"/>
    </source>
</evidence>
<sequence>MHNRTLTSLCFIGALTLHVLPLFSMPDKEVKQSVPTVPLSVTLARISQTDCQPARSRQADQTTHQQENRESKAVPEKVRQKKAAPPEKTIRTPRQEPRQEQHDDHDAHASVEQSAKTSQKEQASSHAHDLFLSKIRSRIEHQKYYPRMAKRLSHEGVVHLKLVIAANGSIAELKLLMSSGYSSLDNAALEAVKKAAPFPDPQGYDRKDIALTIPLSYSLY</sequence>